<organism evidence="3 4">
    <name type="scientific">Tegillarca granosa</name>
    <name type="common">Malaysian cockle</name>
    <name type="synonym">Anadara granosa</name>
    <dbReference type="NCBI Taxonomy" id="220873"/>
    <lineage>
        <taxon>Eukaryota</taxon>
        <taxon>Metazoa</taxon>
        <taxon>Spiralia</taxon>
        <taxon>Lophotrochozoa</taxon>
        <taxon>Mollusca</taxon>
        <taxon>Bivalvia</taxon>
        <taxon>Autobranchia</taxon>
        <taxon>Pteriomorphia</taxon>
        <taxon>Arcoida</taxon>
        <taxon>Arcoidea</taxon>
        <taxon>Arcidae</taxon>
        <taxon>Tegillarca</taxon>
    </lineage>
</organism>
<protein>
    <recommendedName>
        <fullName evidence="2">Sfi1 spindle body domain-containing protein</fullName>
    </recommendedName>
</protein>
<name>A0ABQ9FP13_TEGGR</name>
<dbReference type="PANTHER" id="PTHR22028">
    <property type="entry name" value="SFI1 SPINDLE BODY DOMAIN-CONTAINING PROTEIN-RELATED"/>
    <property type="match status" value="1"/>
</dbReference>
<dbReference type="Proteomes" id="UP001217089">
    <property type="component" value="Unassembled WGS sequence"/>
</dbReference>
<reference evidence="3 4" key="1">
    <citation type="submission" date="2022-12" db="EMBL/GenBank/DDBJ databases">
        <title>Chromosome-level genome of Tegillarca granosa.</title>
        <authorList>
            <person name="Kim J."/>
        </authorList>
    </citation>
    <scope>NUCLEOTIDE SEQUENCE [LARGE SCALE GENOMIC DNA]</scope>
    <source>
        <strain evidence="3">Teg-2019</strain>
        <tissue evidence="3">Adductor muscle</tissue>
    </source>
</reference>
<comment type="caution">
    <text evidence="3">The sequence shown here is derived from an EMBL/GenBank/DDBJ whole genome shotgun (WGS) entry which is preliminary data.</text>
</comment>
<dbReference type="EMBL" id="JARBDR010000246">
    <property type="protein sequence ID" value="KAJ8317443.1"/>
    <property type="molecule type" value="Genomic_DNA"/>
</dbReference>
<evidence type="ECO:0000256" key="1">
    <source>
        <dbReference type="SAM" id="MobiDB-lite"/>
    </source>
</evidence>
<feature type="domain" description="Sfi1 spindle body" evidence="2">
    <location>
        <begin position="483"/>
        <end position="700"/>
    </location>
</feature>
<dbReference type="InterPro" id="IPR052270">
    <property type="entry name" value="CACF_protein"/>
</dbReference>
<gene>
    <name evidence="3" type="ORF">KUTeg_005347</name>
</gene>
<proteinExistence type="predicted"/>
<evidence type="ECO:0000259" key="2">
    <source>
        <dbReference type="Pfam" id="PF08457"/>
    </source>
</evidence>
<dbReference type="Pfam" id="PF08457">
    <property type="entry name" value="Sfi1"/>
    <property type="match status" value="1"/>
</dbReference>
<dbReference type="PANTHER" id="PTHR22028:SF4">
    <property type="entry name" value="PROTEIN SFI1 HOMOLOG"/>
    <property type="match status" value="1"/>
</dbReference>
<evidence type="ECO:0000313" key="3">
    <source>
        <dbReference type="EMBL" id="KAJ8317443.1"/>
    </source>
</evidence>
<keyword evidence="4" id="KW-1185">Reference proteome</keyword>
<accession>A0ABQ9FP13</accession>
<evidence type="ECO:0000313" key="4">
    <source>
        <dbReference type="Proteomes" id="UP001217089"/>
    </source>
</evidence>
<sequence>MPQTDNMAVDSKIPVSSARERRRMKSTQTEKNKSTVLIKNYRPGYTWNRGGRLKELRIRFLARKHLYKWQRKTFGRVVPSAAKWHFEKRLMGMVFKEWKTMWWEVRKEWRLMIRAECHYRYIMWVKVFNAWKLFVHQQRSKSEKMTIAVNHYNRVLLTHVFGDWKQFIIERREVNKQKKKADDFHNMNVLRYAWTVWEDHLGLIKQRQQMEVVALQFWAYRIEVQHWLIWCEKMNKRRDAFQKHIFAVRHYQFCQKRKCFKALVQYWLHRREKRKQKVYSKLLYERNLKYRMFQTWIGQWHMQLSIHAHEAHIQELSQRFQKRRLFEHWKAFTAMQLEKKEKMNIADLHYIRKLLVLGFSCFKLNTVQQRLKCYRYALATQHYKTLLVRRCWGLWLERCENNEELELKPLTRKALAHYRHKTLCKYWQALQEYVAYRQCRKEQHARADAFFYLHYMPDYLYRMRLFVQIMKEKQENEEKALEFRKENLQARFFYEWYNTMEQSKENRMNERMAILNYEESLKRRYLGVWKSKMAVSIKVKENEELALDHFNVTLCKKCLQAWVQFVADRKTSQKNGVIAARHNYIKVISKAMKSWKLYVLNQREKKRKNLIASKFRDRKLCTEVFKNWILYTEEKKKFARLAEARYQIKCTELLRWAFTTWRNNVTENITDRQSEITAEIYYRRHVLQKVLISWHRYAVIHAYKKSETKQWVESTREVLMKNKLQRCFMAWRQMRDDSIVQRLKYEQAVRYHQRTLLTNVIQTWKEYTHVTIKKNLLNKQCIWFNNVRLTSKYFTCWKLQHQLSVEEDRKTDIALWHWSLVLQKKILIAWFSFMEDKKRKKQRIVDALERRRVRLLREGVKQWLCVATDLSGMRAKFAAQQQASRCALHWKRWAAKRKLDRIDKTSKARESKILPLQNHNLAYLPTKEFSRNINTDLPAPVISTSPVKPKIAWSQQNEVTDIDRLKSRKKPRHPSFLAESLKRAGLYQPDEELRNIHCALNLLYKCLIQISNTITGAQ</sequence>
<feature type="region of interest" description="Disordered" evidence="1">
    <location>
        <begin position="1"/>
        <end position="30"/>
    </location>
</feature>
<dbReference type="InterPro" id="IPR013665">
    <property type="entry name" value="Sfi1_dom"/>
</dbReference>